<dbReference type="PANTHER" id="PTHR47186:SF3">
    <property type="entry name" value="OS09G0267800 PROTEIN"/>
    <property type="match status" value="1"/>
</dbReference>
<dbReference type="Gene3D" id="3.80.10.10">
    <property type="entry name" value="Ribonuclease Inhibitor"/>
    <property type="match status" value="1"/>
</dbReference>
<dbReference type="Proteomes" id="UP000585474">
    <property type="component" value="Unassembled WGS sequence"/>
</dbReference>
<sequence length="431" mass="48977">MSTREAAPSSDDTPSIHNSRTHSKSKWSIRSWVAHVKAKRRISKPKLFENNHNTASNTSDNDDHHDGALALSKLIRQDFDFMEEEIAKVKNYVDHVDGQIIQACQNFKELQTRGSRERELREVKKAVAKLKSQIPSQLRIHSADSNPHRKSWPDINESSGEMMQLYMKPKSERTKNAGISELVNEEDANKDFECLIGMGLIEPVYQKCSLVPDSCRMPLSVRSALSLSDITKKYVNTSKYNTGGITEFHRGGFSYLINVDNAIIDGKLLEKGTDFNTRYLGRWQSSATHHIEVADNKVLHGLKNMKRLRFLSLRGISMIKELPAFISELKNLKILDLKACHNLEVVPDGIGSLFRLTHLDMSECYFLENMPRSLSKLSRLEVLKGFFIGDSNNNRRSCTLEDLSKLQKLRKLNIYTGVKDFPEGGQLIVEV</sequence>
<feature type="region of interest" description="Disordered" evidence="2">
    <location>
        <begin position="1"/>
        <end position="24"/>
    </location>
</feature>
<reference evidence="4 5" key="1">
    <citation type="submission" date="2019-07" db="EMBL/GenBank/DDBJ databases">
        <title>De Novo Assembly of kiwifruit Actinidia rufa.</title>
        <authorList>
            <person name="Sugita-Konishi S."/>
            <person name="Sato K."/>
            <person name="Mori E."/>
            <person name="Abe Y."/>
            <person name="Kisaki G."/>
            <person name="Hamano K."/>
            <person name="Suezawa K."/>
            <person name="Otani M."/>
            <person name="Fukuda T."/>
            <person name="Manabe T."/>
            <person name="Gomi K."/>
            <person name="Tabuchi M."/>
            <person name="Akimitsu K."/>
            <person name="Kataoka I."/>
        </authorList>
    </citation>
    <scope>NUCLEOTIDE SEQUENCE [LARGE SCALE GENOMIC DNA]</scope>
    <source>
        <strain evidence="5">cv. Fuchu</strain>
    </source>
</reference>
<protein>
    <recommendedName>
        <fullName evidence="3">Disease resistance R13L4/SHOC-2-like LRR domain-containing protein</fullName>
    </recommendedName>
</protein>
<dbReference type="InterPro" id="IPR032675">
    <property type="entry name" value="LRR_dom_sf"/>
</dbReference>
<feature type="region of interest" description="Disordered" evidence="2">
    <location>
        <begin position="43"/>
        <end position="64"/>
    </location>
</feature>
<accession>A0A7J0FWT0</accession>
<evidence type="ECO:0000313" key="4">
    <source>
        <dbReference type="EMBL" id="GFZ03152.1"/>
    </source>
</evidence>
<dbReference type="PANTHER" id="PTHR47186">
    <property type="entry name" value="LEUCINE-RICH REPEAT-CONTAINING PROTEIN 57"/>
    <property type="match status" value="1"/>
</dbReference>
<evidence type="ECO:0000256" key="2">
    <source>
        <dbReference type="SAM" id="MobiDB-lite"/>
    </source>
</evidence>
<keyword evidence="1" id="KW-0677">Repeat</keyword>
<dbReference type="Pfam" id="PF23598">
    <property type="entry name" value="LRR_14"/>
    <property type="match status" value="1"/>
</dbReference>
<evidence type="ECO:0000313" key="5">
    <source>
        <dbReference type="Proteomes" id="UP000585474"/>
    </source>
</evidence>
<dbReference type="AlphaFoldDB" id="A0A7J0FWT0"/>
<keyword evidence="5" id="KW-1185">Reference proteome</keyword>
<dbReference type="SUPFAM" id="SSF52058">
    <property type="entry name" value="L domain-like"/>
    <property type="match status" value="1"/>
</dbReference>
<dbReference type="InterPro" id="IPR055414">
    <property type="entry name" value="LRR_R13L4/SHOC2-like"/>
</dbReference>
<evidence type="ECO:0000256" key="1">
    <source>
        <dbReference type="ARBA" id="ARBA00022737"/>
    </source>
</evidence>
<dbReference type="OrthoDB" id="1934998at2759"/>
<dbReference type="EMBL" id="BJWL01000015">
    <property type="protein sequence ID" value="GFZ03152.1"/>
    <property type="molecule type" value="Genomic_DNA"/>
</dbReference>
<proteinExistence type="predicted"/>
<feature type="domain" description="Disease resistance R13L4/SHOC-2-like LRR" evidence="3">
    <location>
        <begin position="294"/>
        <end position="416"/>
    </location>
</feature>
<evidence type="ECO:0000259" key="3">
    <source>
        <dbReference type="Pfam" id="PF23598"/>
    </source>
</evidence>
<comment type="caution">
    <text evidence="4">The sequence shown here is derived from an EMBL/GenBank/DDBJ whole genome shotgun (WGS) entry which is preliminary data.</text>
</comment>
<feature type="compositionally biased region" description="Polar residues" evidence="2">
    <location>
        <begin position="50"/>
        <end position="59"/>
    </location>
</feature>
<name>A0A7J0FWT0_9ERIC</name>
<organism evidence="4 5">
    <name type="scientific">Actinidia rufa</name>
    <dbReference type="NCBI Taxonomy" id="165716"/>
    <lineage>
        <taxon>Eukaryota</taxon>
        <taxon>Viridiplantae</taxon>
        <taxon>Streptophyta</taxon>
        <taxon>Embryophyta</taxon>
        <taxon>Tracheophyta</taxon>
        <taxon>Spermatophyta</taxon>
        <taxon>Magnoliopsida</taxon>
        <taxon>eudicotyledons</taxon>
        <taxon>Gunneridae</taxon>
        <taxon>Pentapetalae</taxon>
        <taxon>asterids</taxon>
        <taxon>Ericales</taxon>
        <taxon>Actinidiaceae</taxon>
        <taxon>Actinidia</taxon>
    </lineage>
</organism>
<gene>
    <name evidence="4" type="ORF">Acr_15g0017600</name>
</gene>